<evidence type="ECO:0000313" key="2">
    <source>
        <dbReference type="Proteomes" id="UP000591131"/>
    </source>
</evidence>
<evidence type="ECO:0000313" key="1">
    <source>
        <dbReference type="EMBL" id="KAF4655771.1"/>
    </source>
</evidence>
<sequence length="141" mass="15719">MFWFITESGGGSGGYDPPSFHLLDSVHQTRQGDLTSYELRDKQSSGVVGRVDKEVNSYLRLGAPGTPFDDFWKQASVKYPLIYKAAKVATAHIALMLYHVLEHVAELSTRFNPADWDFDIARVPPPVERATSSSFRRGATL</sequence>
<reference evidence="1 2" key="1">
    <citation type="submission" date="2020-04" db="EMBL/GenBank/DDBJ databases">
        <title>Perkinsus chesapeaki whole genome sequence.</title>
        <authorList>
            <person name="Bogema D.R."/>
        </authorList>
    </citation>
    <scope>NUCLEOTIDE SEQUENCE [LARGE SCALE GENOMIC DNA]</scope>
    <source>
        <strain evidence="1">ATCC PRA-425</strain>
    </source>
</reference>
<dbReference type="EMBL" id="JAAPAO010000638">
    <property type="protein sequence ID" value="KAF4655771.1"/>
    <property type="molecule type" value="Genomic_DNA"/>
</dbReference>
<proteinExistence type="predicted"/>
<gene>
    <name evidence="1" type="ORF">FOL47_009283</name>
</gene>
<protein>
    <submittedName>
        <fullName evidence="1">Uncharacterized protein</fullName>
    </submittedName>
</protein>
<accession>A0A7J6L993</accession>
<dbReference type="AlphaFoldDB" id="A0A7J6L993"/>
<name>A0A7J6L993_PERCH</name>
<organism evidence="1 2">
    <name type="scientific">Perkinsus chesapeaki</name>
    <name type="common">Clam parasite</name>
    <name type="synonym">Perkinsus andrewsi</name>
    <dbReference type="NCBI Taxonomy" id="330153"/>
    <lineage>
        <taxon>Eukaryota</taxon>
        <taxon>Sar</taxon>
        <taxon>Alveolata</taxon>
        <taxon>Perkinsozoa</taxon>
        <taxon>Perkinsea</taxon>
        <taxon>Perkinsida</taxon>
        <taxon>Perkinsidae</taxon>
        <taxon>Perkinsus</taxon>
    </lineage>
</organism>
<keyword evidence="2" id="KW-1185">Reference proteome</keyword>
<comment type="caution">
    <text evidence="1">The sequence shown here is derived from an EMBL/GenBank/DDBJ whole genome shotgun (WGS) entry which is preliminary data.</text>
</comment>
<dbReference type="Proteomes" id="UP000591131">
    <property type="component" value="Unassembled WGS sequence"/>
</dbReference>